<dbReference type="InterPro" id="IPR029058">
    <property type="entry name" value="AB_hydrolase_fold"/>
</dbReference>
<dbReference type="InterPro" id="IPR043154">
    <property type="entry name" value="Sec-1-like_dom1"/>
</dbReference>
<gene>
    <name evidence="4" type="ORF">ASIM_LOCUS13770</name>
</gene>
<dbReference type="EMBL" id="UYRR01031493">
    <property type="protein sequence ID" value="VDK50534.1"/>
    <property type="molecule type" value="Genomic_DNA"/>
</dbReference>
<comment type="similarity">
    <text evidence="2">Belongs to the AB hydrolase superfamily. AB hydrolase 4 family.</text>
</comment>
<dbReference type="InterPro" id="IPR043127">
    <property type="entry name" value="Sec-1-like_dom3a"/>
</dbReference>
<dbReference type="Pfam" id="PF00561">
    <property type="entry name" value="Abhydrolase_1"/>
    <property type="match status" value="1"/>
</dbReference>
<dbReference type="InterPro" id="IPR001619">
    <property type="entry name" value="Sec1-like"/>
</dbReference>
<evidence type="ECO:0000256" key="1">
    <source>
        <dbReference type="ARBA" id="ARBA00009884"/>
    </source>
</evidence>
<dbReference type="Gene3D" id="3.40.50.1820">
    <property type="entry name" value="alpha/beta hydrolase"/>
    <property type="match status" value="1"/>
</dbReference>
<dbReference type="OrthoDB" id="10262528at2759"/>
<dbReference type="GO" id="GO:0016192">
    <property type="term" value="P:vesicle-mediated transport"/>
    <property type="evidence" value="ECO:0007669"/>
    <property type="project" value="InterPro"/>
</dbReference>
<dbReference type="GO" id="GO:0047372">
    <property type="term" value="F:monoacylglycerol lipase activity"/>
    <property type="evidence" value="ECO:0007669"/>
    <property type="project" value="TreeGrafter"/>
</dbReference>
<dbReference type="AlphaFoldDB" id="A0A0M3K0K4"/>
<dbReference type="InterPro" id="IPR043155">
    <property type="entry name" value="VPS33_dom3b"/>
</dbReference>
<dbReference type="Gene3D" id="3.40.50.2060">
    <property type="match status" value="1"/>
</dbReference>
<name>A0A0M3K0K4_ANISI</name>
<protein>
    <submittedName>
        <fullName evidence="6">Vacuolar protein sorting-associated protein 33B (inferred by orthology to a human protein)</fullName>
    </submittedName>
</protein>
<reference evidence="4 5" key="2">
    <citation type="submission" date="2018-11" db="EMBL/GenBank/DDBJ databases">
        <authorList>
            <consortium name="Pathogen Informatics"/>
        </authorList>
    </citation>
    <scope>NUCLEOTIDE SEQUENCE [LARGE SCALE GENOMIC DNA]</scope>
</reference>
<keyword evidence="5" id="KW-1185">Reference proteome</keyword>
<dbReference type="WBParaSite" id="ASIM_0001434201-mRNA-1">
    <property type="protein sequence ID" value="ASIM_0001434201-mRNA-1"/>
    <property type="gene ID" value="ASIM_0001434201"/>
</dbReference>
<dbReference type="Pfam" id="PF00995">
    <property type="entry name" value="Sec1"/>
    <property type="match status" value="1"/>
</dbReference>
<comment type="similarity">
    <text evidence="1">Belongs to the STXBP/unc-18/SEC1 family.</text>
</comment>
<dbReference type="SUPFAM" id="SSF53474">
    <property type="entry name" value="alpha/beta-Hydrolases"/>
    <property type="match status" value="1"/>
</dbReference>
<feature type="domain" description="AB hydrolase-1" evidence="3">
    <location>
        <begin position="716"/>
        <end position="958"/>
    </location>
</feature>
<organism evidence="6">
    <name type="scientific">Anisakis simplex</name>
    <name type="common">Herring worm</name>
    <dbReference type="NCBI Taxonomy" id="6269"/>
    <lineage>
        <taxon>Eukaryota</taxon>
        <taxon>Metazoa</taxon>
        <taxon>Ecdysozoa</taxon>
        <taxon>Nematoda</taxon>
        <taxon>Chromadorea</taxon>
        <taxon>Rhabditida</taxon>
        <taxon>Spirurina</taxon>
        <taxon>Ascaridomorpha</taxon>
        <taxon>Ascaridoidea</taxon>
        <taxon>Anisakidae</taxon>
        <taxon>Anisakis</taxon>
        <taxon>Anisakis simplex complex</taxon>
    </lineage>
</organism>
<dbReference type="InterPro" id="IPR036045">
    <property type="entry name" value="Sec1-like_sf"/>
</dbReference>
<evidence type="ECO:0000313" key="4">
    <source>
        <dbReference type="EMBL" id="VDK50534.1"/>
    </source>
</evidence>
<dbReference type="GO" id="GO:0008126">
    <property type="term" value="F:acetylesterase activity"/>
    <property type="evidence" value="ECO:0007669"/>
    <property type="project" value="TreeGrafter"/>
</dbReference>
<dbReference type="InterPro" id="IPR000073">
    <property type="entry name" value="AB_hydrolase_1"/>
</dbReference>
<dbReference type="InterPro" id="IPR050960">
    <property type="entry name" value="AB_hydrolase_4_sf"/>
</dbReference>
<evidence type="ECO:0000259" key="3">
    <source>
        <dbReference type="Pfam" id="PF00561"/>
    </source>
</evidence>
<dbReference type="GO" id="GO:0051793">
    <property type="term" value="P:medium-chain fatty acid catabolic process"/>
    <property type="evidence" value="ECO:0007669"/>
    <property type="project" value="TreeGrafter"/>
</dbReference>
<reference evidence="6" key="1">
    <citation type="submission" date="2017-02" db="UniProtKB">
        <authorList>
            <consortium name="WormBaseParasite"/>
        </authorList>
    </citation>
    <scope>IDENTIFICATION</scope>
</reference>
<dbReference type="PANTHER" id="PTHR10794">
    <property type="entry name" value="ABHYDROLASE DOMAIN-CONTAINING PROTEIN"/>
    <property type="match status" value="1"/>
</dbReference>
<dbReference type="InterPro" id="IPR027482">
    <property type="entry name" value="Sec1-like_dom2"/>
</dbReference>
<proteinExistence type="inferred from homology"/>
<dbReference type="Proteomes" id="UP000267096">
    <property type="component" value="Unassembled WGS sequence"/>
</dbReference>
<dbReference type="Gene3D" id="3.40.50.1910">
    <property type="match status" value="1"/>
</dbReference>
<dbReference type="GO" id="GO:0051792">
    <property type="term" value="P:medium-chain fatty acid biosynthetic process"/>
    <property type="evidence" value="ECO:0007669"/>
    <property type="project" value="TreeGrafter"/>
</dbReference>
<dbReference type="PANTHER" id="PTHR10794:SF63">
    <property type="entry name" value="ALPHA_BETA HYDROLASE 1, ISOFORM A"/>
    <property type="match status" value="1"/>
</dbReference>
<accession>A0A0M3K0K4</accession>
<dbReference type="SUPFAM" id="SSF56815">
    <property type="entry name" value="Sec1/munc18-like (SM) proteins"/>
    <property type="match status" value="1"/>
</dbReference>
<evidence type="ECO:0000313" key="6">
    <source>
        <dbReference type="WBParaSite" id="ASIM_0001434201-mRNA-1"/>
    </source>
</evidence>
<dbReference type="Gene3D" id="3.90.830.10">
    <property type="entry name" value="Syntaxin Binding Protein 1, Chain A, domain 2"/>
    <property type="match status" value="1"/>
</dbReference>
<evidence type="ECO:0000256" key="2">
    <source>
        <dbReference type="ARBA" id="ARBA00010884"/>
    </source>
</evidence>
<evidence type="ECO:0000313" key="5">
    <source>
        <dbReference type="Proteomes" id="UP000267096"/>
    </source>
</evidence>
<dbReference type="Gene3D" id="1.25.40.850">
    <property type="match status" value="1"/>
</dbReference>
<sequence>MRPSAERNHSMKMVEFDDFGLLAQIARRDLVRLLELNPEQKDLIVESSLTRPLDRIASMSLLQQHNCASVQQFSSANGNLFWSEQALRRVYLVRATIRNAKRISEHVRAEPDHQYSVIFVPTKLYVCELELERNGVFGMVDIHEMDLPLIGIDSHLFTLELPTFVQSILVDHTYTQLRTVAKSLWQLQTLYGLIPTIYGVGEFSLLTNRLMKKLYTELGEPRPSADQPVSHLFLMDRNLDLTSVLLTGLTYESMLHDTFEISCGKVTFGDEVTKRMKNSPSSAQKSANRAGRVTALDNNDAIFSTVRDMHMTAVFPFLSAKAKSLQASYDKGTHLEQVKQMKDFVSNELRALKQQHKLLELHICACEVVLESCKGMSDRLTFEHSLLNGSCDLDELMSFLEDTMCQQRNQWQVLLLACLWSMCQNGIPSKYYASFRSQFLRAYGYEYLPALYALSIQGLLMERGSSQMVPAVLKTHANAALSMQTPVPQIARSSHASSNRPTFQYLCRRMSLLPTSEDAAIDLRSPNQMRYVFSGAFTPVLCQIVGDTVTNGWNPAEMKKTFGDAVFCDENSNTPATRPPDSRIRKAIMVYFIGGVTYAEIAALNILAQQNSFRIIVATTNIIHRERFIKEMANKPRVYAAPSSRIERALADCVPCVNEVYHPIWWCPFGFLQTAVCQLMRSRPTLPFEREIVSFEDGGITAIDWMNVDGVQDHTPIVVFLPGICGSTHDCAYILRAVVECRKLGYRSVVINPRGLGGVQLKTSRTYNAAWTSDLRHVLKLISNRYVKAPKIACGFSMGGMILWNYLAECTSAKAAQLNGAICISSPFDPVEASRSIERFFPRIFFNSVLANHLRGIVSPYKDLFESRCNWDEVMMSKTVRDFDKAFTVPVFGYKDCNEYYHQAALYWKVHQIPVPTVCLNAADDCFSPVDSIPFADVVRSENVAVVVTEHGGHTAFMRASNPEEPGLAEELIRQYTSAIFNHDALITQCGK</sequence>